<keyword evidence="4" id="KW-1185">Reference proteome</keyword>
<evidence type="ECO:0000313" key="3">
    <source>
        <dbReference type="EMBL" id="MBP2028157.1"/>
    </source>
</evidence>
<feature type="compositionally biased region" description="Basic and acidic residues" evidence="1">
    <location>
        <begin position="119"/>
        <end position="154"/>
    </location>
</feature>
<dbReference type="Pfam" id="PF01814">
    <property type="entry name" value="Hemerythrin"/>
    <property type="match status" value="1"/>
</dbReference>
<protein>
    <submittedName>
        <fullName evidence="3">Hemerythrin-like domain-containing protein</fullName>
    </submittedName>
</protein>
<evidence type="ECO:0000259" key="2">
    <source>
        <dbReference type="Pfam" id="PF01814"/>
    </source>
</evidence>
<dbReference type="PANTHER" id="PTHR35585">
    <property type="entry name" value="HHE DOMAIN PROTEIN (AFU_ORTHOLOGUE AFUA_4G00730)"/>
    <property type="match status" value="1"/>
</dbReference>
<gene>
    <name evidence="3" type="ORF">J2Z35_001958</name>
</gene>
<dbReference type="InterPro" id="IPR012312">
    <property type="entry name" value="Hemerythrin-like"/>
</dbReference>
<dbReference type="Gene3D" id="1.20.120.520">
    <property type="entry name" value="nmb1532 protein domain like"/>
    <property type="match status" value="1"/>
</dbReference>
<evidence type="ECO:0000256" key="1">
    <source>
        <dbReference type="SAM" id="MobiDB-lite"/>
    </source>
</evidence>
<feature type="domain" description="Hemerythrin-like" evidence="2">
    <location>
        <begin position="3"/>
        <end position="117"/>
    </location>
</feature>
<reference evidence="3 4" key="1">
    <citation type="submission" date="2021-03" db="EMBL/GenBank/DDBJ databases">
        <title>Genomic Encyclopedia of Type Strains, Phase IV (KMG-IV): sequencing the most valuable type-strain genomes for metagenomic binning, comparative biology and taxonomic classification.</title>
        <authorList>
            <person name="Goeker M."/>
        </authorList>
    </citation>
    <scope>NUCLEOTIDE SEQUENCE [LARGE SCALE GENOMIC DNA]</scope>
    <source>
        <strain evidence="3 4">DSM 27512</strain>
    </source>
</reference>
<dbReference type="RefSeq" id="WP_209661210.1">
    <property type="nucleotide sequence ID" value="NZ_JAGGLI010000022.1"/>
</dbReference>
<accession>A0ABS4KK43</accession>
<dbReference type="PANTHER" id="PTHR35585:SF1">
    <property type="entry name" value="HHE DOMAIN PROTEIN (AFU_ORTHOLOGUE AFUA_4G00730)"/>
    <property type="match status" value="1"/>
</dbReference>
<sequence length="154" mass="18433">MDIFKEIKSEHEDFRKILEKINETTDRAIKTRTDLFHKLYINLTAHHEAEEEVLVPKLKEKKETRKMGLEIVEEHHVVDDLLDQLKTLSVDDETWIVKFGVMKEIVEHHLEEEENEISEEAHKQFSQETLDKLGEDFEKEEKRQKEKLLAEEKI</sequence>
<comment type="caution">
    <text evidence="3">The sequence shown here is derived from an EMBL/GenBank/DDBJ whole genome shotgun (WGS) entry which is preliminary data.</text>
</comment>
<organism evidence="3 4">
    <name type="scientific">Acetoanaerobium pronyense</name>
    <dbReference type="NCBI Taxonomy" id="1482736"/>
    <lineage>
        <taxon>Bacteria</taxon>
        <taxon>Bacillati</taxon>
        <taxon>Bacillota</taxon>
        <taxon>Clostridia</taxon>
        <taxon>Peptostreptococcales</taxon>
        <taxon>Filifactoraceae</taxon>
        <taxon>Acetoanaerobium</taxon>
    </lineage>
</organism>
<name>A0ABS4KK43_9FIRM</name>
<feature type="region of interest" description="Disordered" evidence="1">
    <location>
        <begin position="112"/>
        <end position="154"/>
    </location>
</feature>
<dbReference type="EMBL" id="JAGGLI010000022">
    <property type="protein sequence ID" value="MBP2028157.1"/>
    <property type="molecule type" value="Genomic_DNA"/>
</dbReference>
<dbReference type="Proteomes" id="UP001314903">
    <property type="component" value="Unassembled WGS sequence"/>
</dbReference>
<evidence type="ECO:0000313" key="4">
    <source>
        <dbReference type="Proteomes" id="UP001314903"/>
    </source>
</evidence>
<proteinExistence type="predicted"/>